<feature type="coiled-coil region" evidence="1">
    <location>
        <begin position="179"/>
        <end position="221"/>
    </location>
</feature>
<dbReference type="AlphaFoldDB" id="A0A0H5QPI8"/>
<accession>A0A0H5QPI8</accession>
<protein>
    <recommendedName>
        <fullName evidence="4">Cilia- and flagella-associated protein 57</fullName>
    </recommendedName>
</protein>
<dbReference type="EMBL" id="HACM01003511">
    <property type="protein sequence ID" value="CRZ03953.1"/>
    <property type="molecule type" value="Transcribed_RNA"/>
</dbReference>
<dbReference type="PANTHER" id="PTHR32215">
    <property type="entry name" value="CILIA- AND FLAGELLA-ASSOCIATED PROTEIN 57"/>
    <property type="match status" value="1"/>
</dbReference>
<proteinExistence type="predicted"/>
<feature type="region of interest" description="Disordered" evidence="2">
    <location>
        <begin position="647"/>
        <end position="672"/>
    </location>
</feature>
<dbReference type="PANTHER" id="PTHR32215:SF0">
    <property type="entry name" value="CILIA- AND FLAGELLA-ASSOCIATED PROTEIN 57"/>
    <property type="match status" value="1"/>
</dbReference>
<sequence>FCVQASGCADGYCSVFSSASSSRLYLIKSPSTSDPLSDIAFHSDAIFLIAHRNTVNVVHLADHGEVQYRDPIEIIGSPITSIAVDRVRHQLILSTRSGQILSVNIDDYRYVTKSVHDGIFTFALLENNKMVSAGVDSCIVVTELDHDQILEIGESQDDQVVLVSESDLIGFSSAADQIANKAALDAIQSEQMIKDLEEKHCREMEEIKREYEDRIVQLGEERDGLRCGLDRCQELAKEELRRQRSNFDKSLGAVVKNMENALTIEYQKNIGLAQTLKDVNRQHEQELQMINTNHEQETRQLRSELDYARNTARTTSEEMKRAISDKDEACQKTIELNEDENDAQYDEIYSQSRTEMTKRDEQLTKALAENSAIAQRMDAIHQDNQVKSYQIDDLQETNDNLRRQIEDLNTALEMSRKSIQIRETQIGNGTRELAEISASRVTLQATNRFLEQRINDLEERQQAFPKCIKELDEHVKSTDEELVLSAKIINSLRNELKISNHELRKWKSRASSLEKSLSLHKTRSACIESEVRRLVDETRESIWIEELRQIYEIYQLGKRHVNLDKTDRVAHESEQELEELIRQRSTLQRSVVALRKQMDNERARGKTENHKRIEENRDLLLTLNQLRKTVTDKDIIIEGLQERVRTFEEQDQGEGTDPVQSNIAPSNTRQAKTRKGVLLGPLAPRYRSAMLKQENCRLKHELEDARNQKDQLSFQVRHFQEGLSVALSWAEKGARHAVDETLKSVGEGSTPDPGSGKGPRSGSAMSVSLDDMRARLMIPRSPSSSAITTKKPRPKTTMSTYKF</sequence>
<feature type="non-terminal residue" evidence="3">
    <location>
        <position position="1"/>
    </location>
</feature>
<reference evidence="3" key="1">
    <citation type="submission" date="2015-04" db="EMBL/GenBank/DDBJ databases">
        <title>The genome sequence of the plant pathogenic Rhizarian Plasmodiophora brassicae reveals insights in its biotrophic life cycle and the origin of chitin synthesis.</title>
        <authorList>
            <person name="Schwelm A."/>
            <person name="Fogelqvist J."/>
            <person name="Knaust A."/>
            <person name="Julke S."/>
            <person name="Lilja T."/>
            <person name="Dhandapani V."/>
            <person name="Bonilla-Rosso G."/>
            <person name="Karlsson M."/>
            <person name="Shevchenko A."/>
            <person name="Choi S.R."/>
            <person name="Kim H.G."/>
            <person name="Park J.Y."/>
            <person name="Lim Y.P."/>
            <person name="Ludwig-Muller J."/>
            <person name="Dixelius C."/>
        </authorList>
    </citation>
    <scope>NUCLEOTIDE SEQUENCE</scope>
    <source>
        <tissue evidence="3">Potato root galls</tissue>
    </source>
</reference>
<evidence type="ECO:0000313" key="3">
    <source>
        <dbReference type="EMBL" id="CRZ03953.1"/>
    </source>
</evidence>
<keyword evidence="1" id="KW-0175">Coiled coil</keyword>
<dbReference type="SUPFAM" id="SSF50978">
    <property type="entry name" value="WD40 repeat-like"/>
    <property type="match status" value="1"/>
</dbReference>
<evidence type="ECO:0008006" key="4">
    <source>
        <dbReference type="Google" id="ProtNLM"/>
    </source>
</evidence>
<feature type="coiled-coil region" evidence="1">
    <location>
        <begin position="273"/>
        <end position="300"/>
    </location>
</feature>
<name>A0A0H5QPI8_9EUKA</name>
<dbReference type="InterPro" id="IPR052993">
    <property type="entry name" value="CFA-57"/>
</dbReference>
<organism evidence="3">
    <name type="scientific">Spongospora subterranea</name>
    <dbReference type="NCBI Taxonomy" id="70186"/>
    <lineage>
        <taxon>Eukaryota</taxon>
        <taxon>Sar</taxon>
        <taxon>Rhizaria</taxon>
        <taxon>Endomyxa</taxon>
        <taxon>Phytomyxea</taxon>
        <taxon>Plasmodiophorida</taxon>
        <taxon>Plasmodiophoridae</taxon>
        <taxon>Spongospora</taxon>
    </lineage>
</organism>
<evidence type="ECO:0000256" key="2">
    <source>
        <dbReference type="SAM" id="MobiDB-lite"/>
    </source>
</evidence>
<feature type="coiled-coil region" evidence="1">
    <location>
        <begin position="563"/>
        <end position="604"/>
    </location>
</feature>
<dbReference type="Gene3D" id="2.130.10.10">
    <property type="entry name" value="YVTN repeat-like/Quinoprotein amine dehydrogenase"/>
    <property type="match status" value="1"/>
</dbReference>
<evidence type="ECO:0000256" key="1">
    <source>
        <dbReference type="SAM" id="Coils"/>
    </source>
</evidence>
<feature type="region of interest" description="Disordered" evidence="2">
    <location>
        <begin position="741"/>
        <end position="803"/>
    </location>
</feature>
<feature type="coiled-coil region" evidence="1">
    <location>
        <begin position="384"/>
        <end position="460"/>
    </location>
</feature>
<feature type="compositionally biased region" description="Polar residues" evidence="2">
    <location>
        <begin position="658"/>
        <end position="670"/>
    </location>
</feature>
<dbReference type="InterPro" id="IPR015943">
    <property type="entry name" value="WD40/YVTN_repeat-like_dom_sf"/>
</dbReference>
<dbReference type="Gene3D" id="1.10.287.1490">
    <property type="match status" value="1"/>
</dbReference>
<dbReference type="InterPro" id="IPR036322">
    <property type="entry name" value="WD40_repeat_dom_sf"/>
</dbReference>